<dbReference type="Pfam" id="PF07254">
    <property type="entry name" value="Cpta_toxin"/>
    <property type="match status" value="1"/>
</dbReference>
<protein>
    <recommendedName>
        <fullName evidence="4">Toxin CptA</fullName>
    </recommendedName>
</protein>
<keyword evidence="1" id="KW-0812">Transmembrane</keyword>
<name>A0AA37WY25_9GAMM</name>
<comment type="caution">
    <text evidence="2">The sequence shown here is derived from an EMBL/GenBank/DDBJ whole genome shotgun (WGS) entry which is preliminary data.</text>
</comment>
<gene>
    <name evidence="2" type="ORF">GCM10007894_04830</name>
</gene>
<accession>A0AA37WY25</accession>
<organism evidence="2 3">
    <name type="scientific">Paraferrimonas haliotis</name>
    <dbReference type="NCBI Taxonomy" id="2013866"/>
    <lineage>
        <taxon>Bacteria</taxon>
        <taxon>Pseudomonadati</taxon>
        <taxon>Pseudomonadota</taxon>
        <taxon>Gammaproteobacteria</taxon>
        <taxon>Alteromonadales</taxon>
        <taxon>Ferrimonadaceae</taxon>
        <taxon>Paraferrimonas</taxon>
    </lineage>
</organism>
<evidence type="ECO:0000313" key="2">
    <source>
        <dbReference type="EMBL" id="GLS82506.1"/>
    </source>
</evidence>
<keyword evidence="3" id="KW-1185">Reference proteome</keyword>
<dbReference type="AlphaFoldDB" id="A0AA37WY25"/>
<keyword evidence="1" id="KW-1133">Transmembrane helix</keyword>
<dbReference type="InterPro" id="IPR009883">
    <property type="entry name" value="YgfX"/>
</dbReference>
<sequence length="102" mass="11565">MGLAITAFFIPVLVAAAVVAVIAAHAWLDYQRLSKAHWRLQLTEQGQGCWYGSEAFTVSQVVVRQPYLVLFALRTGQHKQWFLVTKGQLSERQHRNLCRLLG</sequence>
<evidence type="ECO:0000256" key="1">
    <source>
        <dbReference type="SAM" id="Phobius"/>
    </source>
</evidence>
<evidence type="ECO:0008006" key="4">
    <source>
        <dbReference type="Google" id="ProtNLM"/>
    </source>
</evidence>
<proteinExistence type="predicted"/>
<reference evidence="2 3" key="1">
    <citation type="journal article" date="2014" name="Int. J. Syst. Evol. Microbiol.">
        <title>Complete genome sequence of Corynebacterium casei LMG S-19264T (=DSM 44701T), isolated from a smear-ripened cheese.</title>
        <authorList>
            <consortium name="US DOE Joint Genome Institute (JGI-PGF)"/>
            <person name="Walter F."/>
            <person name="Albersmeier A."/>
            <person name="Kalinowski J."/>
            <person name="Ruckert C."/>
        </authorList>
    </citation>
    <scope>NUCLEOTIDE SEQUENCE [LARGE SCALE GENOMIC DNA]</scope>
    <source>
        <strain evidence="2 3">NBRC 112785</strain>
    </source>
</reference>
<dbReference type="Proteomes" id="UP001157439">
    <property type="component" value="Unassembled WGS sequence"/>
</dbReference>
<keyword evidence="1" id="KW-0472">Membrane</keyword>
<feature type="transmembrane region" description="Helical" evidence="1">
    <location>
        <begin position="6"/>
        <end position="28"/>
    </location>
</feature>
<dbReference type="EMBL" id="BSPO01000001">
    <property type="protein sequence ID" value="GLS82506.1"/>
    <property type="molecule type" value="Genomic_DNA"/>
</dbReference>
<evidence type="ECO:0000313" key="3">
    <source>
        <dbReference type="Proteomes" id="UP001157439"/>
    </source>
</evidence>